<proteinExistence type="predicted"/>
<feature type="transmembrane region" description="Helical" evidence="1">
    <location>
        <begin position="79"/>
        <end position="99"/>
    </location>
</feature>
<reference evidence="2 3" key="1">
    <citation type="submission" date="2018-07" db="EMBL/GenBank/DDBJ databases">
        <title>Draft Genome Assemblies for Five Robust Yarrowia lipolytica Strains Exhibiting High Lipid Production and Pentose Sugar Utilization and Sugar Alcohol Secretion from Undetoxified Lignocellulosic Biomass Hydrolysates.</title>
        <authorList>
            <consortium name="DOE Joint Genome Institute"/>
            <person name="Walker C."/>
            <person name="Ryu S."/>
            <person name="Na H."/>
            <person name="Zane M."/>
            <person name="LaButti K."/>
            <person name="Lipzen A."/>
            <person name="Haridas S."/>
            <person name="Barry K."/>
            <person name="Grigoriev I.V."/>
            <person name="Quarterman J."/>
            <person name="Slininger P."/>
            <person name="Dien B."/>
            <person name="Trinh C.T."/>
        </authorList>
    </citation>
    <scope>NUCLEOTIDE SEQUENCE [LARGE SCALE GENOMIC DNA]</scope>
    <source>
        <strain evidence="2 3">YB392</strain>
    </source>
</reference>
<protein>
    <submittedName>
        <fullName evidence="2">Uncharacterized protein</fullName>
    </submittedName>
</protein>
<dbReference type="AlphaFoldDB" id="A0A371BZY4"/>
<dbReference type="EMBL" id="KZ859070">
    <property type="protein sequence ID" value="RDW23668.1"/>
    <property type="molecule type" value="Genomic_DNA"/>
</dbReference>
<evidence type="ECO:0000313" key="3">
    <source>
        <dbReference type="Proteomes" id="UP000256601"/>
    </source>
</evidence>
<organism evidence="2 3">
    <name type="scientific">Yarrowia lipolytica</name>
    <name type="common">Candida lipolytica</name>
    <dbReference type="NCBI Taxonomy" id="4952"/>
    <lineage>
        <taxon>Eukaryota</taxon>
        <taxon>Fungi</taxon>
        <taxon>Dikarya</taxon>
        <taxon>Ascomycota</taxon>
        <taxon>Saccharomycotina</taxon>
        <taxon>Dipodascomycetes</taxon>
        <taxon>Dipodascales</taxon>
        <taxon>Dipodascales incertae sedis</taxon>
        <taxon>Yarrowia</taxon>
    </lineage>
</organism>
<feature type="transmembrane region" description="Helical" evidence="1">
    <location>
        <begin position="105"/>
        <end position="124"/>
    </location>
</feature>
<sequence>MYWRSGFLGTVGESKGQVRSRGAIGCNICRGTDVIKPVEGVVSPLQLYVRFTVNVKLPSPGTCTLTFCRTGHAPFSKKYLFFFLFPFFLLFSLLFSLFFLPFFSLFFSFFLFFSLFFLPTICSARHCLPLPYFSAHVAPAKSSTALLLALLGGGKFAAGRTSVMWGITVFTC</sequence>
<keyword evidence="1" id="KW-0472">Membrane</keyword>
<name>A0A371BZY4_YARLL</name>
<dbReference type="Proteomes" id="UP000256601">
    <property type="component" value="Unassembled WGS sequence"/>
</dbReference>
<accession>A0A371BZY4</accession>
<keyword evidence="1" id="KW-1133">Transmembrane helix</keyword>
<evidence type="ECO:0000313" key="2">
    <source>
        <dbReference type="EMBL" id="RDW23668.1"/>
    </source>
</evidence>
<keyword evidence="1" id="KW-0812">Transmembrane</keyword>
<evidence type="ECO:0000256" key="1">
    <source>
        <dbReference type="SAM" id="Phobius"/>
    </source>
</evidence>
<gene>
    <name evidence="2" type="ORF">B0I71DRAFT_10470</name>
</gene>